<gene>
    <name evidence="1" type="ORF">ZOSMA_149G00390</name>
</gene>
<name>A0A0K9PYY9_ZOSMR</name>
<evidence type="ECO:0000313" key="2">
    <source>
        <dbReference type="Proteomes" id="UP000036987"/>
    </source>
</evidence>
<reference evidence="2" key="1">
    <citation type="journal article" date="2016" name="Nature">
        <title>The genome of the seagrass Zostera marina reveals angiosperm adaptation to the sea.</title>
        <authorList>
            <person name="Olsen J.L."/>
            <person name="Rouze P."/>
            <person name="Verhelst B."/>
            <person name="Lin Y.-C."/>
            <person name="Bayer T."/>
            <person name="Collen J."/>
            <person name="Dattolo E."/>
            <person name="De Paoli E."/>
            <person name="Dittami S."/>
            <person name="Maumus F."/>
            <person name="Michel G."/>
            <person name="Kersting A."/>
            <person name="Lauritano C."/>
            <person name="Lohaus R."/>
            <person name="Toepel M."/>
            <person name="Tonon T."/>
            <person name="Vanneste K."/>
            <person name="Amirebrahimi M."/>
            <person name="Brakel J."/>
            <person name="Bostroem C."/>
            <person name="Chovatia M."/>
            <person name="Grimwood J."/>
            <person name="Jenkins J.W."/>
            <person name="Jueterbock A."/>
            <person name="Mraz A."/>
            <person name="Stam W.T."/>
            <person name="Tice H."/>
            <person name="Bornberg-Bauer E."/>
            <person name="Green P.J."/>
            <person name="Pearson G.A."/>
            <person name="Procaccini G."/>
            <person name="Duarte C.M."/>
            <person name="Schmutz J."/>
            <person name="Reusch T.B.H."/>
            <person name="Van de Peer Y."/>
        </authorList>
    </citation>
    <scope>NUCLEOTIDE SEQUENCE [LARGE SCALE GENOMIC DNA]</scope>
    <source>
        <strain evidence="2">cv. Finnish</strain>
    </source>
</reference>
<evidence type="ECO:0000313" key="1">
    <source>
        <dbReference type="EMBL" id="KMZ73452.1"/>
    </source>
</evidence>
<dbReference type="OMA" id="LQMFRPS"/>
<comment type="caution">
    <text evidence="1">The sequence shown here is derived from an EMBL/GenBank/DDBJ whole genome shotgun (WGS) entry which is preliminary data.</text>
</comment>
<keyword evidence="2" id="KW-1185">Reference proteome</keyword>
<accession>A0A0K9PYY9</accession>
<proteinExistence type="predicted"/>
<sequence>MDLLCSSWWQVSSRQPHLKLSPTSSSLPVTAAVAKTIRCSSKKTTGTDTTLTTTTPLFLRLAVTAATEILSLLSPTNKLTDSRSDFSRGGTDAEGGLGLDDVFGLLQTDYANAYFLTGNFTPEIYADACLFEDPTIKFRGKKQYSRNLRLLVPFFDSPSLELKSIKKGVLPVSDDADFILAKWRLRTYLNLPWKPLISIEGLTEYYLNDNYQIIRHAERWNVSAIEAICQIFKPS</sequence>
<dbReference type="EMBL" id="LFYR01000584">
    <property type="protein sequence ID" value="KMZ73452.1"/>
    <property type="molecule type" value="Genomic_DNA"/>
</dbReference>
<dbReference type="Proteomes" id="UP000036987">
    <property type="component" value="Unassembled WGS sequence"/>
</dbReference>
<dbReference type="AlphaFoldDB" id="A0A0K9PYY9"/>
<dbReference type="OrthoDB" id="348976at2759"/>
<dbReference type="InterPro" id="IPR018790">
    <property type="entry name" value="DUF2358"/>
</dbReference>
<dbReference type="STRING" id="29655.A0A0K9PYY9"/>
<dbReference type="PANTHER" id="PTHR34123:SF4">
    <property type="entry name" value="PHOSPHORIBOSYLTRANSFERASE-LIKE PROTEIN, PUTATIVE (DUF2358)-RELATED"/>
    <property type="match status" value="1"/>
</dbReference>
<dbReference type="Pfam" id="PF10184">
    <property type="entry name" value="DUF2358"/>
    <property type="match status" value="1"/>
</dbReference>
<organism evidence="1 2">
    <name type="scientific">Zostera marina</name>
    <name type="common">Eelgrass</name>
    <dbReference type="NCBI Taxonomy" id="29655"/>
    <lineage>
        <taxon>Eukaryota</taxon>
        <taxon>Viridiplantae</taxon>
        <taxon>Streptophyta</taxon>
        <taxon>Embryophyta</taxon>
        <taxon>Tracheophyta</taxon>
        <taxon>Spermatophyta</taxon>
        <taxon>Magnoliopsida</taxon>
        <taxon>Liliopsida</taxon>
        <taxon>Zosteraceae</taxon>
        <taxon>Zostera</taxon>
    </lineage>
</organism>
<dbReference type="PANTHER" id="PTHR34123">
    <property type="entry name" value="OS04G0578200 PROTEIN"/>
    <property type="match status" value="1"/>
</dbReference>
<protein>
    <submittedName>
        <fullName evidence="1">Nuclear transport factor 2 (NTF2) family protein</fullName>
    </submittedName>
</protein>